<gene>
    <name evidence="6" type="ORF">KDM90_01260</name>
</gene>
<keyword evidence="1" id="KW-0805">Transcription regulation</keyword>
<organism evidence="6 7">
    <name type="scientific">Undibacterium fentianense</name>
    <dbReference type="NCBI Taxonomy" id="2828728"/>
    <lineage>
        <taxon>Bacteria</taxon>
        <taxon>Pseudomonadati</taxon>
        <taxon>Pseudomonadota</taxon>
        <taxon>Betaproteobacteria</taxon>
        <taxon>Burkholderiales</taxon>
        <taxon>Oxalobacteraceae</taxon>
        <taxon>Undibacterium</taxon>
    </lineage>
</organism>
<dbReference type="InterPro" id="IPR050679">
    <property type="entry name" value="Bact_HTH_transcr_reg"/>
</dbReference>
<dbReference type="GO" id="GO:0003700">
    <property type="term" value="F:DNA-binding transcription factor activity"/>
    <property type="evidence" value="ECO:0007669"/>
    <property type="project" value="InterPro"/>
</dbReference>
<dbReference type="PANTHER" id="PTHR44846">
    <property type="entry name" value="MANNOSYL-D-GLYCERATE TRANSPORT/METABOLISM SYSTEM REPRESSOR MNGR-RELATED"/>
    <property type="match status" value="1"/>
</dbReference>
<dbReference type="Gene3D" id="1.10.10.10">
    <property type="entry name" value="Winged helix-like DNA-binding domain superfamily/Winged helix DNA-binding domain"/>
    <property type="match status" value="1"/>
</dbReference>
<accession>A0A941DWJ3</accession>
<evidence type="ECO:0000313" key="7">
    <source>
        <dbReference type="Proteomes" id="UP000678545"/>
    </source>
</evidence>
<dbReference type="PANTHER" id="PTHR44846:SF1">
    <property type="entry name" value="MANNOSYL-D-GLYCERATE TRANSPORT_METABOLISM SYSTEM REPRESSOR MNGR-RELATED"/>
    <property type="match status" value="1"/>
</dbReference>
<dbReference type="SUPFAM" id="SSF46785">
    <property type="entry name" value="Winged helix' DNA-binding domain"/>
    <property type="match status" value="1"/>
</dbReference>
<feature type="region of interest" description="Disordered" evidence="4">
    <location>
        <begin position="1"/>
        <end position="25"/>
    </location>
</feature>
<evidence type="ECO:0000256" key="3">
    <source>
        <dbReference type="ARBA" id="ARBA00023163"/>
    </source>
</evidence>
<keyword evidence="3" id="KW-0804">Transcription</keyword>
<keyword evidence="7" id="KW-1185">Reference proteome</keyword>
<dbReference type="Pfam" id="PF00392">
    <property type="entry name" value="GntR"/>
    <property type="match status" value="1"/>
</dbReference>
<evidence type="ECO:0000256" key="4">
    <source>
        <dbReference type="SAM" id="MobiDB-lite"/>
    </source>
</evidence>
<feature type="domain" description="HTH gntR-type" evidence="5">
    <location>
        <begin position="33"/>
        <end position="101"/>
    </location>
</feature>
<dbReference type="Proteomes" id="UP000678545">
    <property type="component" value="Unassembled WGS sequence"/>
</dbReference>
<dbReference type="InterPro" id="IPR036388">
    <property type="entry name" value="WH-like_DNA-bd_sf"/>
</dbReference>
<dbReference type="SMART" id="SM00866">
    <property type="entry name" value="UTRA"/>
    <property type="match status" value="1"/>
</dbReference>
<sequence>MNSTVPSIMQSNESKSLPASDGDSYSSAAPTFSPLYQQIKALITQSLQSGEWKPGELIPSEMELAARFKVSQGTVRKAIDELSSENLVVRRQGKGTFVATHHEARSQFRFLRLVPDNGERVYPENKIIEVKRLRAPAEVARLLEMKAGESVVFLKRVQFFSGVPTILEELWLPGAIFKGLTMERLNEYKGPMYALFESEFGTHMIRAHEEIRAVCADKDVGDLLQIEVGVPLLNVERISYTYGDRAVELRRGLYLTNAHHYRNELS</sequence>
<dbReference type="PROSITE" id="PS50949">
    <property type="entry name" value="HTH_GNTR"/>
    <property type="match status" value="1"/>
</dbReference>
<proteinExistence type="predicted"/>
<dbReference type="InterPro" id="IPR000524">
    <property type="entry name" value="Tscrpt_reg_HTH_GntR"/>
</dbReference>
<dbReference type="SUPFAM" id="SSF64288">
    <property type="entry name" value="Chorismate lyase-like"/>
    <property type="match status" value="1"/>
</dbReference>
<dbReference type="Gene3D" id="3.40.1410.10">
    <property type="entry name" value="Chorismate lyase-like"/>
    <property type="match status" value="1"/>
</dbReference>
<dbReference type="CDD" id="cd07377">
    <property type="entry name" value="WHTH_GntR"/>
    <property type="match status" value="1"/>
</dbReference>
<dbReference type="SMART" id="SM00345">
    <property type="entry name" value="HTH_GNTR"/>
    <property type="match status" value="1"/>
</dbReference>
<protein>
    <submittedName>
        <fullName evidence="6">GntR family transcriptional regulator</fullName>
    </submittedName>
</protein>
<name>A0A941DWJ3_9BURK</name>
<dbReference type="InterPro" id="IPR011663">
    <property type="entry name" value="UTRA"/>
</dbReference>
<dbReference type="InterPro" id="IPR036390">
    <property type="entry name" value="WH_DNA-bd_sf"/>
</dbReference>
<reference evidence="6" key="1">
    <citation type="submission" date="2021-04" db="EMBL/GenBank/DDBJ databases">
        <title>novel species isolated from subtropical streams in China.</title>
        <authorList>
            <person name="Lu H."/>
        </authorList>
    </citation>
    <scope>NUCLEOTIDE SEQUENCE</scope>
    <source>
        <strain evidence="6">FT137W</strain>
    </source>
</reference>
<evidence type="ECO:0000256" key="1">
    <source>
        <dbReference type="ARBA" id="ARBA00023015"/>
    </source>
</evidence>
<dbReference type="GO" id="GO:0045892">
    <property type="term" value="P:negative regulation of DNA-templated transcription"/>
    <property type="evidence" value="ECO:0007669"/>
    <property type="project" value="TreeGrafter"/>
</dbReference>
<keyword evidence="2" id="KW-0238">DNA-binding</keyword>
<dbReference type="PRINTS" id="PR00035">
    <property type="entry name" value="HTHGNTR"/>
</dbReference>
<evidence type="ECO:0000313" key="6">
    <source>
        <dbReference type="EMBL" id="MBR7798639.1"/>
    </source>
</evidence>
<dbReference type="AlphaFoldDB" id="A0A941DWJ3"/>
<evidence type="ECO:0000259" key="5">
    <source>
        <dbReference type="PROSITE" id="PS50949"/>
    </source>
</evidence>
<dbReference type="EMBL" id="JAGSPJ010000001">
    <property type="protein sequence ID" value="MBR7798639.1"/>
    <property type="molecule type" value="Genomic_DNA"/>
</dbReference>
<dbReference type="InterPro" id="IPR028978">
    <property type="entry name" value="Chorismate_lyase_/UTRA_dom_sf"/>
</dbReference>
<comment type="caution">
    <text evidence="6">The sequence shown here is derived from an EMBL/GenBank/DDBJ whole genome shotgun (WGS) entry which is preliminary data.</text>
</comment>
<dbReference type="Pfam" id="PF07702">
    <property type="entry name" value="UTRA"/>
    <property type="match status" value="1"/>
</dbReference>
<evidence type="ECO:0000256" key="2">
    <source>
        <dbReference type="ARBA" id="ARBA00023125"/>
    </source>
</evidence>
<dbReference type="GO" id="GO:0003677">
    <property type="term" value="F:DNA binding"/>
    <property type="evidence" value="ECO:0007669"/>
    <property type="project" value="UniProtKB-KW"/>
</dbReference>
<dbReference type="FunFam" id="1.10.10.10:FF:000079">
    <property type="entry name" value="GntR family transcriptional regulator"/>
    <property type="match status" value="1"/>
</dbReference>